<name>A0A4S4KSR4_9APHY</name>
<proteinExistence type="predicted"/>
<protein>
    <submittedName>
        <fullName evidence="1">Uncharacterized protein</fullName>
    </submittedName>
</protein>
<dbReference type="AlphaFoldDB" id="A0A4S4KSR4"/>
<evidence type="ECO:0000313" key="1">
    <source>
        <dbReference type="EMBL" id="THH01634.1"/>
    </source>
</evidence>
<evidence type="ECO:0000313" key="2">
    <source>
        <dbReference type="Proteomes" id="UP000309038"/>
    </source>
</evidence>
<dbReference type="Proteomes" id="UP000309038">
    <property type="component" value="Unassembled WGS sequence"/>
</dbReference>
<organism evidence="1 2">
    <name type="scientific">Hermanssonia centrifuga</name>
    <dbReference type="NCBI Taxonomy" id="98765"/>
    <lineage>
        <taxon>Eukaryota</taxon>
        <taxon>Fungi</taxon>
        <taxon>Dikarya</taxon>
        <taxon>Basidiomycota</taxon>
        <taxon>Agaricomycotina</taxon>
        <taxon>Agaricomycetes</taxon>
        <taxon>Polyporales</taxon>
        <taxon>Meruliaceae</taxon>
        <taxon>Hermanssonia</taxon>
    </lineage>
</organism>
<accession>A0A4S4KSR4</accession>
<comment type="caution">
    <text evidence="1">The sequence shown here is derived from an EMBL/GenBank/DDBJ whole genome shotgun (WGS) entry which is preliminary data.</text>
</comment>
<gene>
    <name evidence="1" type="ORF">EW026_g1101</name>
</gene>
<sequence length="72" mass="8000">MGDLVVSLRILGRNYIIDYSRSLIKMPGQPANSRLAGSPILWSLTYRSPYVWQYGQANSIVNCTSCYLPSSG</sequence>
<reference evidence="1 2" key="1">
    <citation type="submission" date="2019-02" db="EMBL/GenBank/DDBJ databases">
        <title>Genome sequencing of the rare red list fungi Phlebia centrifuga.</title>
        <authorList>
            <person name="Buettner E."/>
            <person name="Kellner H."/>
        </authorList>
    </citation>
    <scope>NUCLEOTIDE SEQUENCE [LARGE SCALE GENOMIC DNA]</scope>
    <source>
        <strain evidence="1 2">DSM 108282</strain>
    </source>
</reference>
<dbReference type="EMBL" id="SGPJ01000020">
    <property type="protein sequence ID" value="THH01634.1"/>
    <property type="molecule type" value="Genomic_DNA"/>
</dbReference>
<keyword evidence="2" id="KW-1185">Reference proteome</keyword>